<evidence type="ECO:0000313" key="2">
    <source>
        <dbReference type="Proteomes" id="UP000076532"/>
    </source>
</evidence>
<dbReference type="Proteomes" id="UP000076532">
    <property type="component" value="Unassembled WGS sequence"/>
</dbReference>
<gene>
    <name evidence="1" type="ORF">FIBSPDRAFT_958560</name>
</gene>
<dbReference type="EMBL" id="KV417601">
    <property type="protein sequence ID" value="KZP15717.1"/>
    <property type="molecule type" value="Genomic_DNA"/>
</dbReference>
<name>A0A166EFN4_9AGAM</name>
<keyword evidence="2" id="KW-1185">Reference proteome</keyword>
<proteinExistence type="predicted"/>
<dbReference type="AlphaFoldDB" id="A0A166EFN4"/>
<organism evidence="1 2">
    <name type="scientific">Athelia psychrophila</name>
    <dbReference type="NCBI Taxonomy" id="1759441"/>
    <lineage>
        <taxon>Eukaryota</taxon>
        <taxon>Fungi</taxon>
        <taxon>Dikarya</taxon>
        <taxon>Basidiomycota</taxon>
        <taxon>Agaricomycotina</taxon>
        <taxon>Agaricomycetes</taxon>
        <taxon>Agaricomycetidae</taxon>
        <taxon>Atheliales</taxon>
        <taxon>Atheliaceae</taxon>
        <taxon>Athelia</taxon>
    </lineage>
</organism>
<accession>A0A166EFN4</accession>
<protein>
    <submittedName>
        <fullName evidence="1">Uncharacterized protein</fullName>
    </submittedName>
</protein>
<reference evidence="1 2" key="1">
    <citation type="journal article" date="2016" name="Mol. Biol. Evol.">
        <title>Comparative Genomics of Early-Diverging Mushroom-Forming Fungi Provides Insights into the Origins of Lignocellulose Decay Capabilities.</title>
        <authorList>
            <person name="Nagy L.G."/>
            <person name="Riley R."/>
            <person name="Tritt A."/>
            <person name="Adam C."/>
            <person name="Daum C."/>
            <person name="Floudas D."/>
            <person name="Sun H."/>
            <person name="Yadav J.S."/>
            <person name="Pangilinan J."/>
            <person name="Larsson K.H."/>
            <person name="Matsuura K."/>
            <person name="Barry K."/>
            <person name="Labutti K."/>
            <person name="Kuo R."/>
            <person name="Ohm R.A."/>
            <person name="Bhattacharya S.S."/>
            <person name="Shirouzu T."/>
            <person name="Yoshinaga Y."/>
            <person name="Martin F.M."/>
            <person name="Grigoriev I.V."/>
            <person name="Hibbett D.S."/>
        </authorList>
    </citation>
    <scope>NUCLEOTIDE SEQUENCE [LARGE SCALE GENOMIC DNA]</scope>
    <source>
        <strain evidence="1 2">CBS 109695</strain>
    </source>
</reference>
<evidence type="ECO:0000313" key="1">
    <source>
        <dbReference type="EMBL" id="KZP15717.1"/>
    </source>
</evidence>
<sequence length="88" mass="9100">MGRIKGPGPGPGPVSSILNAIPSAKGPPAFAIATSGSIEEAGVGEGVEEGKLLVRQTYAHVLVKWKAARLRESTVDQGFYATLDVKPT</sequence>